<gene>
    <name evidence="1" type="ORF">QG37_05704</name>
</gene>
<organism evidence="1 2">
    <name type="scientific">Candidozyma auris</name>
    <name type="common">Yeast</name>
    <name type="synonym">Candida auris</name>
    <dbReference type="NCBI Taxonomy" id="498019"/>
    <lineage>
        <taxon>Eukaryota</taxon>
        <taxon>Fungi</taxon>
        <taxon>Dikarya</taxon>
        <taxon>Ascomycota</taxon>
        <taxon>Saccharomycotina</taxon>
        <taxon>Pichiomycetes</taxon>
        <taxon>Metschnikowiaceae</taxon>
        <taxon>Candidozyma</taxon>
    </lineage>
</organism>
<dbReference type="AlphaFoldDB" id="A0A0L0NUI4"/>
<sequence length="234" mass="25832">MFLGPNHDQWAPASGVPTHVHLVSTEGLDQLGALSLKVRASVTFKHNVSDRVLVNPEVQHLGHPLEGDFAIVVGQADDSKQKVVWAAIFQRAPQAAVEVLWDVAGQRRMLFLMVQGEGTAGGVVHGASFKRVIHALNICVGRLKRKRGAARAEQKRVLQNRQHRLGASAARNARGQVDEQLPQLEVVQLERKLVAKELEEDPPRLLEHDFLLRVHRPHTALLDTNGHGRVGGRK</sequence>
<protein>
    <submittedName>
        <fullName evidence="1">Uncharacterized protein</fullName>
    </submittedName>
</protein>
<accession>A0A0L0NUI4</accession>
<comment type="caution">
    <text evidence="1">The sequence shown here is derived from an EMBL/GenBank/DDBJ whole genome shotgun (WGS) entry which is preliminary data.</text>
</comment>
<proteinExistence type="predicted"/>
<dbReference type="Proteomes" id="UP000037122">
    <property type="component" value="Unassembled WGS sequence"/>
</dbReference>
<reference evidence="2" key="1">
    <citation type="journal article" date="2015" name="BMC Genomics">
        <title>Draft genome of a commonly misdiagnosed multidrug resistant pathogen Candida auris.</title>
        <authorList>
            <person name="Chatterjee S."/>
            <person name="Alampalli S.V."/>
            <person name="Nageshan R.K."/>
            <person name="Chettiar S.T."/>
            <person name="Joshi S."/>
            <person name="Tatu U.S."/>
        </authorList>
    </citation>
    <scope>NUCLEOTIDE SEQUENCE [LARGE SCALE GENOMIC DNA]</scope>
    <source>
        <strain evidence="2">6684</strain>
    </source>
</reference>
<dbReference type="EMBL" id="LGST01000041">
    <property type="protein sequence ID" value="KND97330.1"/>
    <property type="molecule type" value="Genomic_DNA"/>
</dbReference>
<evidence type="ECO:0000313" key="2">
    <source>
        <dbReference type="Proteomes" id="UP000037122"/>
    </source>
</evidence>
<name>A0A0L0NUI4_CANAR</name>
<dbReference type="VEuPathDB" id="FungiDB:QG37_05704"/>
<evidence type="ECO:0000313" key="1">
    <source>
        <dbReference type="EMBL" id="KND97330.1"/>
    </source>
</evidence>